<reference evidence="1 2" key="1">
    <citation type="journal article" date="2014" name="Genome Announc.">
        <title>Draft Genome Sequence of Paenibacillus pini JCM 16418T, Isolated from the Rhizosphere of Pine Tree.</title>
        <authorList>
            <person name="Yuki M."/>
            <person name="Oshima K."/>
            <person name="Suda W."/>
            <person name="Oshida Y."/>
            <person name="Kitamura K."/>
            <person name="Iida Y."/>
            <person name="Hattori M."/>
            <person name="Ohkuma M."/>
        </authorList>
    </citation>
    <scope>NUCLEOTIDE SEQUENCE [LARGE SCALE GENOMIC DNA]</scope>
    <source>
        <strain evidence="1 2">JCM 16418</strain>
    </source>
</reference>
<dbReference type="Pfam" id="PF05861">
    <property type="entry name" value="PhnI"/>
    <property type="match status" value="1"/>
</dbReference>
<dbReference type="AlphaFoldDB" id="W7YTM1"/>
<dbReference type="eggNOG" id="COG3626">
    <property type="taxonomic scope" value="Bacteria"/>
</dbReference>
<evidence type="ECO:0000313" key="2">
    <source>
        <dbReference type="Proteomes" id="UP000019364"/>
    </source>
</evidence>
<dbReference type="InterPro" id="IPR008773">
    <property type="entry name" value="PhnI"/>
</dbReference>
<organism evidence="1 2">
    <name type="scientific">Paenibacillus pini JCM 16418</name>
    <dbReference type="NCBI Taxonomy" id="1236976"/>
    <lineage>
        <taxon>Bacteria</taxon>
        <taxon>Bacillati</taxon>
        <taxon>Bacillota</taxon>
        <taxon>Bacilli</taxon>
        <taxon>Bacillales</taxon>
        <taxon>Paenibacillaceae</taxon>
        <taxon>Paenibacillus</taxon>
    </lineage>
</organism>
<evidence type="ECO:0000313" key="1">
    <source>
        <dbReference type="EMBL" id="GAF07961.1"/>
    </source>
</evidence>
<comment type="caution">
    <text evidence="1">The sequence shown here is derived from an EMBL/GenBank/DDBJ whole genome shotgun (WGS) entry which is preliminary data.</text>
</comment>
<keyword evidence="2" id="KW-1185">Reference proteome</keyword>
<dbReference type="EMBL" id="BAVZ01000005">
    <property type="protein sequence ID" value="GAF07961.1"/>
    <property type="molecule type" value="Genomic_DNA"/>
</dbReference>
<gene>
    <name evidence="1" type="ORF">JCM16418_1995</name>
</gene>
<dbReference type="PIRSF" id="PIRSF007313">
    <property type="entry name" value="PhnI"/>
    <property type="match status" value="1"/>
</dbReference>
<name>W7YTM1_9BACL</name>
<dbReference type="RefSeq" id="WP_036647939.1">
    <property type="nucleotide sequence ID" value="NZ_BAVZ01000005.1"/>
</dbReference>
<dbReference type="STRING" id="1236976.JCM16418_1995"/>
<sequence length="389" mass="43413">MAYVAVTGGREAIKEAEKLLKYYRCHAEGLPIEVGQIMQQMRLAVDKIMGEGSLYDPLLAALALKQAEGDAIEASFLVRAFRSTLPRTMYSLPIDTTGMEIIRRVSATFKEIPGGQYLGPTRDYTKRLLNMELLEESDEHIRDFMDTFMTECIEHSECDELQEVPSFPRVIDLLRSEGLIAGVCSVEPERHEHDEVDDITRTAMSFPASRAVRLQSMARGETGALLAFAYSSARGYGDVHPTIGELRVGDVPVMIPHPLHAGEEICIGRVRVSEAEIVVREDGGDEGRNSGTDKEPAKFGIGYGLCFGHNEDKVIGMGILDRSMKSHGAATPAEDEEFVLYHIDGIESSGFISHFKLPHYVDFQAELQRIRSIHERDREAEPKREEVKQ</sequence>
<protein>
    <submittedName>
        <fullName evidence="1">PhnI protein</fullName>
    </submittedName>
</protein>
<dbReference type="Proteomes" id="UP000019364">
    <property type="component" value="Unassembled WGS sequence"/>
</dbReference>
<proteinExistence type="predicted"/>
<accession>W7YTM1</accession>
<dbReference type="GO" id="GO:0019634">
    <property type="term" value="P:organic phosphonate metabolic process"/>
    <property type="evidence" value="ECO:0007669"/>
    <property type="project" value="InterPro"/>
</dbReference>
<dbReference type="OrthoDB" id="9790536at2"/>